<reference evidence="2" key="3">
    <citation type="journal article" date="2017" name="Nature">
        <title>Genome sequence of the progenitor of the wheat D genome Aegilops tauschii.</title>
        <authorList>
            <person name="Luo M.C."/>
            <person name="Gu Y.Q."/>
            <person name="Puiu D."/>
            <person name="Wang H."/>
            <person name="Twardziok S.O."/>
            <person name="Deal K.R."/>
            <person name="Huo N."/>
            <person name="Zhu T."/>
            <person name="Wang L."/>
            <person name="Wang Y."/>
            <person name="McGuire P.E."/>
            <person name="Liu S."/>
            <person name="Long H."/>
            <person name="Ramasamy R.K."/>
            <person name="Rodriguez J.C."/>
            <person name="Van S.L."/>
            <person name="Yuan L."/>
            <person name="Wang Z."/>
            <person name="Xia Z."/>
            <person name="Xiao L."/>
            <person name="Anderson O.D."/>
            <person name="Ouyang S."/>
            <person name="Liang Y."/>
            <person name="Zimin A.V."/>
            <person name="Pertea G."/>
            <person name="Qi P."/>
            <person name="Bennetzen J.L."/>
            <person name="Dai X."/>
            <person name="Dawson M.W."/>
            <person name="Muller H.G."/>
            <person name="Kugler K."/>
            <person name="Rivarola-Duarte L."/>
            <person name="Spannagl M."/>
            <person name="Mayer K.F.X."/>
            <person name="Lu F.H."/>
            <person name="Bevan M.W."/>
            <person name="Leroy P."/>
            <person name="Li P."/>
            <person name="You F.M."/>
            <person name="Sun Q."/>
            <person name="Liu Z."/>
            <person name="Lyons E."/>
            <person name="Wicker T."/>
            <person name="Salzberg S.L."/>
            <person name="Devos K.M."/>
            <person name="Dvorak J."/>
        </authorList>
    </citation>
    <scope>NUCLEOTIDE SEQUENCE [LARGE SCALE GENOMIC DNA]</scope>
    <source>
        <strain evidence="2">cv. AL8/78</strain>
    </source>
</reference>
<keyword evidence="3" id="KW-1185">Reference proteome</keyword>
<keyword evidence="1" id="KW-0472">Membrane</keyword>
<dbReference type="AlphaFoldDB" id="A0A453FI05"/>
<sequence length="31" mass="3468">MPHLFWVSAIAPFMVVVIGGVFDFLVHGDEH</sequence>
<dbReference type="Gramene" id="AET3Gv20681800.21">
    <property type="protein sequence ID" value="AET3Gv20681800.21"/>
    <property type="gene ID" value="AET3Gv20681800"/>
</dbReference>
<evidence type="ECO:0000313" key="3">
    <source>
        <dbReference type="Proteomes" id="UP000015105"/>
    </source>
</evidence>
<evidence type="ECO:0000313" key="2">
    <source>
        <dbReference type="EnsemblPlants" id="AET3Gv20681800.21"/>
    </source>
</evidence>
<proteinExistence type="predicted"/>
<reference evidence="3" key="2">
    <citation type="journal article" date="2017" name="Nat. Plants">
        <title>The Aegilops tauschii genome reveals multiple impacts of transposons.</title>
        <authorList>
            <person name="Zhao G."/>
            <person name="Zou C."/>
            <person name="Li K."/>
            <person name="Wang K."/>
            <person name="Li T."/>
            <person name="Gao L."/>
            <person name="Zhang X."/>
            <person name="Wang H."/>
            <person name="Yang Z."/>
            <person name="Liu X."/>
            <person name="Jiang W."/>
            <person name="Mao L."/>
            <person name="Kong X."/>
            <person name="Jiao Y."/>
            <person name="Jia J."/>
        </authorList>
    </citation>
    <scope>NUCLEOTIDE SEQUENCE [LARGE SCALE GENOMIC DNA]</scope>
    <source>
        <strain evidence="3">cv. AL8/78</strain>
    </source>
</reference>
<dbReference type="Proteomes" id="UP000015105">
    <property type="component" value="Chromosome 3D"/>
</dbReference>
<organism evidence="2 3">
    <name type="scientific">Aegilops tauschii subsp. strangulata</name>
    <name type="common">Goatgrass</name>
    <dbReference type="NCBI Taxonomy" id="200361"/>
    <lineage>
        <taxon>Eukaryota</taxon>
        <taxon>Viridiplantae</taxon>
        <taxon>Streptophyta</taxon>
        <taxon>Embryophyta</taxon>
        <taxon>Tracheophyta</taxon>
        <taxon>Spermatophyta</taxon>
        <taxon>Magnoliopsida</taxon>
        <taxon>Liliopsida</taxon>
        <taxon>Poales</taxon>
        <taxon>Poaceae</taxon>
        <taxon>BOP clade</taxon>
        <taxon>Pooideae</taxon>
        <taxon>Triticodae</taxon>
        <taxon>Triticeae</taxon>
        <taxon>Triticinae</taxon>
        <taxon>Aegilops</taxon>
    </lineage>
</organism>
<evidence type="ECO:0000256" key="1">
    <source>
        <dbReference type="SAM" id="Phobius"/>
    </source>
</evidence>
<dbReference type="EnsemblPlants" id="AET3Gv20681800.21">
    <property type="protein sequence ID" value="AET3Gv20681800.21"/>
    <property type="gene ID" value="AET3Gv20681800"/>
</dbReference>
<reference evidence="2" key="4">
    <citation type="submission" date="2019-03" db="UniProtKB">
        <authorList>
            <consortium name="EnsemblPlants"/>
        </authorList>
    </citation>
    <scope>IDENTIFICATION</scope>
</reference>
<protein>
    <submittedName>
        <fullName evidence="2">Uncharacterized protein</fullName>
    </submittedName>
</protein>
<keyword evidence="1" id="KW-1133">Transmembrane helix</keyword>
<reference evidence="2" key="5">
    <citation type="journal article" date="2021" name="G3 (Bethesda)">
        <title>Aegilops tauschii genome assembly Aet v5.0 features greater sequence contiguity and improved annotation.</title>
        <authorList>
            <person name="Wang L."/>
            <person name="Zhu T."/>
            <person name="Rodriguez J.C."/>
            <person name="Deal K.R."/>
            <person name="Dubcovsky J."/>
            <person name="McGuire P.E."/>
            <person name="Lux T."/>
            <person name="Spannagl M."/>
            <person name="Mayer K.F.X."/>
            <person name="Baldrich P."/>
            <person name="Meyers B.C."/>
            <person name="Huo N."/>
            <person name="Gu Y.Q."/>
            <person name="Zhou H."/>
            <person name="Devos K.M."/>
            <person name="Bennetzen J.L."/>
            <person name="Unver T."/>
            <person name="Budak H."/>
            <person name="Gulick P.J."/>
            <person name="Galiba G."/>
            <person name="Kalapos B."/>
            <person name="Nelson D.R."/>
            <person name="Li P."/>
            <person name="You F.M."/>
            <person name="Luo M.C."/>
            <person name="Dvorak J."/>
        </authorList>
    </citation>
    <scope>NUCLEOTIDE SEQUENCE [LARGE SCALE GENOMIC DNA]</scope>
    <source>
        <strain evidence="2">cv. AL8/78</strain>
    </source>
</reference>
<keyword evidence="1" id="KW-0812">Transmembrane</keyword>
<accession>A0A453FI05</accession>
<reference evidence="3" key="1">
    <citation type="journal article" date="2014" name="Science">
        <title>Ancient hybridizations among the ancestral genomes of bread wheat.</title>
        <authorList>
            <consortium name="International Wheat Genome Sequencing Consortium,"/>
            <person name="Marcussen T."/>
            <person name="Sandve S.R."/>
            <person name="Heier L."/>
            <person name="Spannagl M."/>
            <person name="Pfeifer M."/>
            <person name="Jakobsen K.S."/>
            <person name="Wulff B.B."/>
            <person name="Steuernagel B."/>
            <person name="Mayer K.F."/>
            <person name="Olsen O.A."/>
        </authorList>
    </citation>
    <scope>NUCLEOTIDE SEQUENCE [LARGE SCALE GENOMIC DNA]</scope>
    <source>
        <strain evidence="3">cv. AL8/78</strain>
    </source>
</reference>
<name>A0A453FI05_AEGTS</name>
<feature type="transmembrane region" description="Helical" evidence="1">
    <location>
        <begin position="6"/>
        <end position="26"/>
    </location>
</feature>